<dbReference type="Pfam" id="PF13377">
    <property type="entry name" value="Peripla_BP_3"/>
    <property type="match status" value="1"/>
</dbReference>
<dbReference type="SMART" id="SM00354">
    <property type="entry name" value="HTH_LACI"/>
    <property type="match status" value="1"/>
</dbReference>
<keyword evidence="7" id="KW-1185">Reference proteome</keyword>
<organism evidence="6 7">
    <name type="scientific">Brachybacterium tyrofermentans</name>
    <dbReference type="NCBI Taxonomy" id="47848"/>
    <lineage>
        <taxon>Bacteria</taxon>
        <taxon>Bacillati</taxon>
        <taxon>Actinomycetota</taxon>
        <taxon>Actinomycetes</taxon>
        <taxon>Micrococcales</taxon>
        <taxon>Dermabacteraceae</taxon>
        <taxon>Brachybacterium</taxon>
    </lineage>
</organism>
<dbReference type="InterPro" id="IPR046335">
    <property type="entry name" value="LacI/GalR-like_sensor"/>
</dbReference>
<dbReference type="SUPFAM" id="SSF53822">
    <property type="entry name" value="Periplasmic binding protein-like I"/>
    <property type="match status" value="1"/>
</dbReference>
<protein>
    <submittedName>
        <fullName evidence="6">LacI family DNA-binding transcriptional regulator</fullName>
    </submittedName>
</protein>
<accession>A0ABW0FG88</accession>
<dbReference type="SUPFAM" id="SSF47413">
    <property type="entry name" value="lambda repressor-like DNA-binding domains"/>
    <property type="match status" value="1"/>
</dbReference>
<keyword evidence="3" id="KW-0804">Transcription</keyword>
<dbReference type="RefSeq" id="WP_343923570.1">
    <property type="nucleotide sequence ID" value="NZ_BAAAIR010000034.1"/>
</dbReference>
<feature type="domain" description="HTH lacI-type" evidence="5">
    <location>
        <begin position="3"/>
        <end position="57"/>
    </location>
</feature>
<dbReference type="InterPro" id="IPR000843">
    <property type="entry name" value="HTH_LacI"/>
</dbReference>
<dbReference type="PROSITE" id="PS50932">
    <property type="entry name" value="HTH_LACI_2"/>
    <property type="match status" value="1"/>
</dbReference>
<evidence type="ECO:0000256" key="1">
    <source>
        <dbReference type="ARBA" id="ARBA00023015"/>
    </source>
</evidence>
<sequence length="349" mass="36949">MATTLKDVAALAGVSVATASRAFQRPELVGATSRAKVLAAAADLGYSPNRSARALITGRSGVYGVIVPDLENPFFPAVLKGAQARAHQLGSQLLITDAGEAPEGELPLVRTLAAQVDGIVLCSSRMTEDSLREAADITPLSLVNRVSPVLPGVFADPVPGIPSAVRHLHRMGHRRVGYVGGPSVSRSDAVRRTVIERICTEAGMEWTDIGSFPPTVDGGRSGAEAVLLTDVTAVLVYNDFMALALMERLRSFGVDVPEEISVVGWDDIEFSSLVTPGLSTVRVPRYDMGVTAIDLLHDGGRRRNGESHLECLGSSGDEDAQGRSPRHARIGLPTQFVPRGSTAKVTARE</sequence>
<dbReference type="CDD" id="cd06267">
    <property type="entry name" value="PBP1_LacI_sugar_binding-like"/>
    <property type="match status" value="1"/>
</dbReference>
<dbReference type="PANTHER" id="PTHR30146:SF138">
    <property type="entry name" value="TRANSCRIPTIONAL REGULATORY PROTEIN"/>
    <property type="match status" value="1"/>
</dbReference>
<dbReference type="CDD" id="cd01392">
    <property type="entry name" value="HTH_LacI"/>
    <property type="match status" value="1"/>
</dbReference>
<evidence type="ECO:0000256" key="3">
    <source>
        <dbReference type="ARBA" id="ARBA00023163"/>
    </source>
</evidence>
<proteinExistence type="predicted"/>
<dbReference type="GeneID" id="303297076"/>
<dbReference type="InterPro" id="IPR028082">
    <property type="entry name" value="Peripla_BP_I"/>
</dbReference>
<feature type="region of interest" description="Disordered" evidence="4">
    <location>
        <begin position="306"/>
        <end position="335"/>
    </location>
</feature>
<gene>
    <name evidence="6" type="ORF">ACFPK8_10500</name>
</gene>
<evidence type="ECO:0000259" key="5">
    <source>
        <dbReference type="PROSITE" id="PS50932"/>
    </source>
</evidence>
<dbReference type="Proteomes" id="UP001595937">
    <property type="component" value="Unassembled WGS sequence"/>
</dbReference>
<evidence type="ECO:0000313" key="6">
    <source>
        <dbReference type="EMBL" id="MFC5297941.1"/>
    </source>
</evidence>
<evidence type="ECO:0000256" key="4">
    <source>
        <dbReference type="SAM" id="MobiDB-lite"/>
    </source>
</evidence>
<dbReference type="Gene3D" id="1.10.260.40">
    <property type="entry name" value="lambda repressor-like DNA-binding domains"/>
    <property type="match status" value="1"/>
</dbReference>
<dbReference type="InterPro" id="IPR010982">
    <property type="entry name" value="Lambda_DNA-bd_dom_sf"/>
</dbReference>
<comment type="caution">
    <text evidence="6">The sequence shown here is derived from an EMBL/GenBank/DDBJ whole genome shotgun (WGS) entry which is preliminary data.</text>
</comment>
<reference evidence="7" key="1">
    <citation type="journal article" date="2019" name="Int. J. Syst. Evol. Microbiol.">
        <title>The Global Catalogue of Microorganisms (GCM) 10K type strain sequencing project: providing services to taxonomists for standard genome sequencing and annotation.</title>
        <authorList>
            <consortium name="The Broad Institute Genomics Platform"/>
            <consortium name="The Broad Institute Genome Sequencing Center for Infectious Disease"/>
            <person name="Wu L."/>
            <person name="Ma J."/>
        </authorList>
    </citation>
    <scope>NUCLEOTIDE SEQUENCE [LARGE SCALE GENOMIC DNA]</scope>
    <source>
        <strain evidence="7">CGMCC 1.16455</strain>
    </source>
</reference>
<name>A0ABW0FG88_9MICO</name>
<evidence type="ECO:0000313" key="7">
    <source>
        <dbReference type="Proteomes" id="UP001595937"/>
    </source>
</evidence>
<keyword evidence="2 6" id="KW-0238">DNA-binding</keyword>
<keyword evidence="1" id="KW-0805">Transcription regulation</keyword>
<dbReference type="EMBL" id="JBHSLN010000023">
    <property type="protein sequence ID" value="MFC5297941.1"/>
    <property type="molecule type" value="Genomic_DNA"/>
</dbReference>
<dbReference type="PANTHER" id="PTHR30146">
    <property type="entry name" value="LACI-RELATED TRANSCRIPTIONAL REPRESSOR"/>
    <property type="match status" value="1"/>
</dbReference>
<dbReference type="GO" id="GO:0003677">
    <property type="term" value="F:DNA binding"/>
    <property type="evidence" value="ECO:0007669"/>
    <property type="project" value="UniProtKB-KW"/>
</dbReference>
<dbReference type="Gene3D" id="3.40.50.2300">
    <property type="match status" value="2"/>
</dbReference>
<dbReference type="Pfam" id="PF00356">
    <property type="entry name" value="LacI"/>
    <property type="match status" value="1"/>
</dbReference>
<evidence type="ECO:0000256" key="2">
    <source>
        <dbReference type="ARBA" id="ARBA00023125"/>
    </source>
</evidence>